<evidence type="ECO:0000313" key="2">
    <source>
        <dbReference type="EMBL" id="GGD85093.1"/>
    </source>
</evidence>
<dbReference type="RefSeq" id="WP_188995931.1">
    <property type="nucleotide sequence ID" value="NZ_BMHP01000003.1"/>
</dbReference>
<dbReference type="SUPFAM" id="SSF53850">
    <property type="entry name" value="Periplasmic binding protein-like II"/>
    <property type="match status" value="1"/>
</dbReference>
<dbReference type="EMBL" id="BMHP01000003">
    <property type="protein sequence ID" value="GGD85093.1"/>
    <property type="molecule type" value="Genomic_DNA"/>
</dbReference>
<dbReference type="PANTHER" id="PTHR43649:SF12">
    <property type="entry name" value="DIACETYLCHITOBIOSE BINDING PROTEIN DASA"/>
    <property type="match status" value="1"/>
</dbReference>
<dbReference type="Gene3D" id="3.40.190.10">
    <property type="entry name" value="Periplasmic binding protein-like II"/>
    <property type="match status" value="2"/>
</dbReference>
<reference evidence="2" key="2">
    <citation type="submission" date="2020-09" db="EMBL/GenBank/DDBJ databases">
        <authorList>
            <person name="Sun Q."/>
            <person name="Zhou Y."/>
        </authorList>
    </citation>
    <scope>NUCLEOTIDE SEQUENCE</scope>
    <source>
        <strain evidence="2">CGMCC 1.15178</strain>
    </source>
</reference>
<protein>
    <recommendedName>
        <fullName evidence="4">ABC transporter substrate-binding protein</fullName>
    </recommendedName>
</protein>
<name>A0A916ZAX6_9BACL</name>
<evidence type="ECO:0000256" key="1">
    <source>
        <dbReference type="SAM" id="SignalP"/>
    </source>
</evidence>
<keyword evidence="3" id="KW-1185">Reference proteome</keyword>
<dbReference type="Proteomes" id="UP000612456">
    <property type="component" value="Unassembled WGS sequence"/>
</dbReference>
<feature type="chain" id="PRO_5039356942" description="ABC transporter substrate-binding protein" evidence="1">
    <location>
        <begin position="21"/>
        <end position="526"/>
    </location>
</feature>
<sequence length="526" mass="58859">MKKRASALILTLSLAAGLLAACSGDKPSAASPPSSEEKVKISILNGLWDMPAGVDPNDNKWTDIFKEAFPNVDIEWILAPRDAAQFGQKKQMLMGAGDFPNLVLATKTDMINWANNGMILPVDDLIEQYVPNLKRYLSEEDMLNVTYMGKKYLIPGPVSSLQNPSVTYIRKDWLDKLQLPMPETPEQFMNVMKAFTEQDPDGNGKKDTYGFASQKSLVFMDNTLGYPFGVNLDTQANTIQWQRVDGKLLPDFVTPGAKQALAYFREMYATGVYDKESMVLDYGKLEEKITSGKYGAASFLSNAMRGRIAANIKKADLNAELVLLPPLKGADGRQGLPRGDNINTYWAVTQGTTPEQAKAIAELLNWFMEPNPETEYTSTMGDLINMGELNVHSTLLGGKYLEEIPDSQLTPEALADKYRFSYRLMFSSSHMLPDQERIEYSKLSDTVKPGFYEDVKAQVDYGVYNGMKIAGSVASQYLPDLITYFDEMKMKILTGAEPIDVFDKWVDYFYKNHGQEIIDEVNQMNS</sequence>
<keyword evidence="1" id="KW-0732">Signal</keyword>
<dbReference type="AlphaFoldDB" id="A0A916ZAX6"/>
<dbReference type="InterPro" id="IPR050490">
    <property type="entry name" value="Bact_solute-bd_prot1"/>
</dbReference>
<dbReference type="PROSITE" id="PS51257">
    <property type="entry name" value="PROKAR_LIPOPROTEIN"/>
    <property type="match status" value="1"/>
</dbReference>
<reference evidence="2" key="1">
    <citation type="journal article" date="2014" name="Int. J. Syst. Evol. Microbiol.">
        <title>Complete genome sequence of Corynebacterium casei LMG S-19264T (=DSM 44701T), isolated from a smear-ripened cheese.</title>
        <authorList>
            <consortium name="US DOE Joint Genome Institute (JGI-PGF)"/>
            <person name="Walter F."/>
            <person name="Albersmeier A."/>
            <person name="Kalinowski J."/>
            <person name="Ruckert C."/>
        </authorList>
    </citation>
    <scope>NUCLEOTIDE SEQUENCE</scope>
    <source>
        <strain evidence="2">CGMCC 1.15178</strain>
    </source>
</reference>
<accession>A0A916ZAX6</accession>
<dbReference type="PANTHER" id="PTHR43649">
    <property type="entry name" value="ARABINOSE-BINDING PROTEIN-RELATED"/>
    <property type="match status" value="1"/>
</dbReference>
<organism evidence="2 3">
    <name type="scientific">Paenibacillus nasutitermitis</name>
    <dbReference type="NCBI Taxonomy" id="1652958"/>
    <lineage>
        <taxon>Bacteria</taxon>
        <taxon>Bacillati</taxon>
        <taxon>Bacillota</taxon>
        <taxon>Bacilli</taxon>
        <taxon>Bacillales</taxon>
        <taxon>Paenibacillaceae</taxon>
        <taxon>Paenibacillus</taxon>
    </lineage>
</organism>
<gene>
    <name evidence="2" type="ORF">GCM10010911_49360</name>
</gene>
<comment type="caution">
    <text evidence="2">The sequence shown here is derived from an EMBL/GenBank/DDBJ whole genome shotgun (WGS) entry which is preliminary data.</text>
</comment>
<evidence type="ECO:0000313" key="3">
    <source>
        <dbReference type="Proteomes" id="UP000612456"/>
    </source>
</evidence>
<feature type="signal peptide" evidence="1">
    <location>
        <begin position="1"/>
        <end position="20"/>
    </location>
</feature>
<proteinExistence type="predicted"/>
<evidence type="ECO:0008006" key="4">
    <source>
        <dbReference type="Google" id="ProtNLM"/>
    </source>
</evidence>